<comment type="function">
    <text evidence="5">Modulates RecA activity.</text>
</comment>
<dbReference type="AlphaFoldDB" id="A0A939ILQ5"/>
<accession>A0A939ILQ5</accession>
<dbReference type="PANTHER" id="PTHR33602">
    <property type="entry name" value="REGULATORY PROTEIN RECX FAMILY PROTEIN"/>
    <property type="match status" value="1"/>
</dbReference>
<dbReference type="Pfam" id="PF21982">
    <property type="entry name" value="RecX_HTH1"/>
    <property type="match status" value="1"/>
</dbReference>
<dbReference type="Gene3D" id="1.10.10.10">
    <property type="entry name" value="Winged helix-like DNA-binding domain superfamily/Winged helix DNA-binding domain"/>
    <property type="match status" value="3"/>
</dbReference>
<keyword evidence="10" id="KW-1185">Reference proteome</keyword>
<dbReference type="InterPro" id="IPR053924">
    <property type="entry name" value="RecX_HTH_2nd"/>
</dbReference>
<dbReference type="PANTHER" id="PTHR33602:SF1">
    <property type="entry name" value="REGULATORY PROTEIN RECX FAMILY PROTEIN"/>
    <property type="match status" value="1"/>
</dbReference>
<dbReference type="InterPro" id="IPR036388">
    <property type="entry name" value="WH-like_DNA-bd_sf"/>
</dbReference>
<protein>
    <recommendedName>
        <fullName evidence="3 5">Regulatory protein RecX</fullName>
    </recommendedName>
</protein>
<dbReference type="Proteomes" id="UP000664303">
    <property type="component" value="Unassembled WGS sequence"/>
</dbReference>
<name>A0A939ILQ5_9GAMM</name>
<comment type="caution">
    <text evidence="9">The sequence shown here is derived from an EMBL/GenBank/DDBJ whole genome shotgun (WGS) entry which is preliminary data.</text>
</comment>
<comment type="similarity">
    <text evidence="2 5">Belongs to the RecX family.</text>
</comment>
<dbReference type="GO" id="GO:0005737">
    <property type="term" value="C:cytoplasm"/>
    <property type="evidence" value="ECO:0007669"/>
    <property type="project" value="UniProtKB-SubCell"/>
</dbReference>
<proteinExistence type="inferred from homology"/>
<evidence type="ECO:0000256" key="3">
    <source>
        <dbReference type="ARBA" id="ARBA00018111"/>
    </source>
</evidence>
<evidence type="ECO:0000256" key="4">
    <source>
        <dbReference type="ARBA" id="ARBA00022490"/>
    </source>
</evidence>
<feature type="domain" description="RecX first three-helical" evidence="8">
    <location>
        <begin position="11"/>
        <end position="47"/>
    </location>
</feature>
<dbReference type="Pfam" id="PF02631">
    <property type="entry name" value="RecX_HTH2"/>
    <property type="match status" value="1"/>
</dbReference>
<dbReference type="InterPro" id="IPR053925">
    <property type="entry name" value="RecX_HTH_3rd"/>
</dbReference>
<keyword evidence="4 5" id="KW-0963">Cytoplasm</keyword>
<dbReference type="GO" id="GO:0006282">
    <property type="term" value="P:regulation of DNA repair"/>
    <property type="evidence" value="ECO:0007669"/>
    <property type="project" value="UniProtKB-UniRule"/>
</dbReference>
<evidence type="ECO:0000256" key="5">
    <source>
        <dbReference type="HAMAP-Rule" id="MF_01114"/>
    </source>
</evidence>
<dbReference type="HAMAP" id="MF_01114">
    <property type="entry name" value="RecX"/>
    <property type="match status" value="1"/>
</dbReference>
<evidence type="ECO:0000313" key="10">
    <source>
        <dbReference type="Proteomes" id="UP000664303"/>
    </source>
</evidence>
<evidence type="ECO:0000259" key="6">
    <source>
        <dbReference type="Pfam" id="PF02631"/>
    </source>
</evidence>
<organism evidence="9 10">
    <name type="scientific">Parahaliea mediterranea</name>
    <dbReference type="NCBI Taxonomy" id="651086"/>
    <lineage>
        <taxon>Bacteria</taxon>
        <taxon>Pseudomonadati</taxon>
        <taxon>Pseudomonadota</taxon>
        <taxon>Gammaproteobacteria</taxon>
        <taxon>Cellvibrionales</taxon>
        <taxon>Halieaceae</taxon>
        <taxon>Parahaliea</taxon>
    </lineage>
</organism>
<reference evidence="9" key="1">
    <citation type="submission" date="2021-02" db="EMBL/GenBank/DDBJ databases">
        <title>PHA producing bacteria isolated from coastal sediment in Guangdong, Shenzhen.</title>
        <authorList>
            <person name="Zheng W."/>
            <person name="Yu S."/>
            <person name="Huang Y."/>
        </authorList>
    </citation>
    <scope>NUCLEOTIDE SEQUENCE</scope>
    <source>
        <strain evidence="9">TN14-10</strain>
    </source>
</reference>
<feature type="domain" description="RecX second three-helical" evidence="6">
    <location>
        <begin position="56"/>
        <end position="96"/>
    </location>
</feature>
<sequence>MTASDDPQMIRRAAMDLLARREHSHAELERKLARRFGDSELIAAALVQLADENLQSDERYAQSFARQRIQRGYGPLRLRQEMRQKGLDEAEVSRALASLDVDWQAVAAEVYHKKFGDAEPQDLKDKSRRLRFMQYRGFSSEQFSHLME</sequence>
<dbReference type="Pfam" id="PF21981">
    <property type="entry name" value="RecX_HTH3"/>
    <property type="match status" value="1"/>
</dbReference>
<evidence type="ECO:0000256" key="1">
    <source>
        <dbReference type="ARBA" id="ARBA00004496"/>
    </source>
</evidence>
<evidence type="ECO:0000259" key="7">
    <source>
        <dbReference type="Pfam" id="PF21981"/>
    </source>
</evidence>
<dbReference type="InterPro" id="IPR003783">
    <property type="entry name" value="Regulatory_RecX"/>
</dbReference>
<dbReference type="InterPro" id="IPR053926">
    <property type="entry name" value="RecX_HTH_1st"/>
</dbReference>
<evidence type="ECO:0000313" key="9">
    <source>
        <dbReference type="EMBL" id="MBN7796740.1"/>
    </source>
</evidence>
<comment type="subcellular location">
    <subcellularLocation>
        <location evidence="1 5">Cytoplasm</location>
    </subcellularLocation>
</comment>
<dbReference type="RefSeq" id="WP_206560192.1">
    <property type="nucleotide sequence ID" value="NZ_JAFKCZ010000006.1"/>
</dbReference>
<dbReference type="EMBL" id="JAFKCZ010000006">
    <property type="protein sequence ID" value="MBN7796740.1"/>
    <property type="molecule type" value="Genomic_DNA"/>
</dbReference>
<feature type="domain" description="RecX third three-helical" evidence="7">
    <location>
        <begin position="102"/>
        <end position="143"/>
    </location>
</feature>
<gene>
    <name evidence="5" type="primary">recX</name>
    <name evidence="9" type="ORF">JYP50_09070</name>
</gene>
<evidence type="ECO:0000259" key="8">
    <source>
        <dbReference type="Pfam" id="PF21982"/>
    </source>
</evidence>
<evidence type="ECO:0000256" key="2">
    <source>
        <dbReference type="ARBA" id="ARBA00009695"/>
    </source>
</evidence>